<gene>
    <name evidence="1" type="ORF">BR63_09750</name>
</gene>
<name>A0A7G6E3B1_THEFR</name>
<protein>
    <submittedName>
        <fullName evidence="1">Uncharacterized protein</fullName>
    </submittedName>
</protein>
<evidence type="ECO:0000313" key="1">
    <source>
        <dbReference type="EMBL" id="QNB46565.1"/>
    </source>
</evidence>
<dbReference type="Proteomes" id="UP000515847">
    <property type="component" value="Chromosome"/>
</dbReference>
<reference evidence="1 2" key="1">
    <citation type="journal article" date="2019" name="Front. Microbiol.">
        <title>Thermoanaerosceptrum fracticalcis gen. nov. sp. nov., a Novel Fumarate-Fermenting Microorganism From a Deep Fractured Carbonate Aquifer of the US Great Basin.</title>
        <authorList>
            <person name="Hamilton-Brehm S.D."/>
            <person name="Stewart L.E."/>
            <person name="Zavarin M."/>
            <person name="Caldwell M."/>
            <person name="Lawson P.A."/>
            <person name="Onstott T.C."/>
            <person name="Grzymski J."/>
            <person name="Neveux I."/>
            <person name="Lollar B.S."/>
            <person name="Russell C.E."/>
            <person name="Moser D.P."/>
        </authorList>
    </citation>
    <scope>NUCLEOTIDE SEQUENCE [LARGE SCALE GENOMIC DNA]</scope>
    <source>
        <strain evidence="1 2">DRI-13</strain>
    </source>
</reference>
<dbReference type="AlphaFoldDB" id="A0A7G6E3B1"/>
<organism evidence="1 2">
    <name type="scientific">Thermanaerosceptrum fracticalcis</name>
    <dbReference type="NCBI Taxonomy" id="1712410"/>
    <lineage>
        <taxon>Bacteria</taxon>
        <taxon>Bacillati</taxon>
        <taxon>Bacillota</taxon>
        <taxon>Clostridia</taxon>
        <taxon>Eubacteriales</taxon>
        <taxon>Peptococcaceae</taxon>
        <taxon>Thermanaerosceptrum</taxon>
    </lineage>
</organism>
<dbReference type="KEGG" id="tfr:BR63_09750"/>
<dbReference type="SUPFAM" id="SSF57802">
    <property type="entry name" value="Rubredoxin-like"/>
    <property type="match status" value="1"/>
</dbReference>
<keyword evidence="2" id="KW-1185">Reference proteome</keyword>
<evidence type="ECO:0000313" key="2">
    <source>
        <dbReference type="Proteomes" id="UP000515847"/>
    </source>
</evidence>
<dbReference type="RefSeq" id="WP_153802056.1">
    <property type="nucleotide sequence ID" value="NZ_CP045798.1"/>
</dbReference>
<proteinExistence type="predicted"/>
<dbReference type="EMBL" id="CP045798">
    <property type="protein sequence ID" value="QNB46565.1"/>
    <property type="molecule type" value="Genomic_DNA"/>
</dbReference>
<accession>A0A7G6E3B1</accession>
<sequence>MFNWLRKIFRGPEFTCKDCGYIFSEKEASTIILNAGTDSVSYVICCPKCKSDRKTRK</sequence>
<dbReference type="OrthoDB" id="9798343at2"/>